<feature type="transmembrane region" description="Helical" evidence="1">
    <location>
        <begin position="98"/>
        <end position="116"/>
    </location>
</feature>
<accession>A0A1M6GK50</accession>
<protein>
    <submittedName>
        <fullName evidence="2">Uncharacterized protein</fullName>
    </submittedName>
</protein>
<keyword evidence="1" id="KW-1133">Transmembrane helix</keyword>
<gene>
    <name evidence="2" type="ORF">SAMN02745975_01296</name>
</gene>
<evidence type="ECO:0000313" key="3">
    <source>
        <dbReference type="Proteomes" id="UP000184536"/>
    </source>
</evidence>
<feature type="transmembrane region" description="Helical" evidence="1">
    <location>
        <begin position="9"/>
        <end position="31"/>
    </location>
</feature>
<evidence type="ECO:0000313" key="2">
    <source>
        <dbReference type="EMBL" id="SHJ10324.1"/>
    </source>
</evidence>
<keyword evidence="1" id="KW-0812">Transmembrane</keyword>
<proteinExistence type="predicted"/>
<keyword evidence="1" id="KW-0472">Membrane</keyword>
<dbReference type="OrthoDB" id="7874428at2"/>
<feature type="transmembrane region" description="Helical" evidence="1">
    <location>
        <begin position="128"/>
        <end position="153"/>
    </location>
</feature>
<feature type="transmembrane region" description="Helical" evidence="1">
    <location>
        <begin position="69"/>
        <end position="92"/>
    </location>
</feature>
<evidence type="ECO:0000256" key="1">
    <source>
        <dbReference type="SAM" id="Phobius"/>
    </source>
</evidence>
<dbReference type="EMBL" id="FQZV01000014">
    <property type="protein sequence ID" value="SHJ10324.1"/>
    <property type="molecule type" value="Genomic_DNA"/>
</dbReference>
<sequence length="169" mass="18540">MFKKLIPMYIIYVIYFLGIGMVSSGIVLMPFNYVRYSIILAAGLLLFSSGSYINEFVIDKKEASIGKVLRLIVVSLTLAIGIGMISGGISHFKESPVYVSYLIPLGIVISFISYTIKNGYVLNKREKMIFLTGILSIGLIAHVGLSTMANAYLTNADVPQGGDVFMKKH</sequence>
<feature type="transmembrane region" description="Helical" evidence="1">
    <location>
        <begin position="37"/>
        <end position="57"/>
    </location>
</feature>
<organism evidence="2 3">
    <name type="scientific">Geosporobacter subterraneus DSM 17957</name>
    <dbReference type="NCBI Taxonomy" id="1121919"/>
    <lineage>
        <taxon>Bacteria</taxon>
        <taxon>Bacillati</taxon>
        <taxon>Bacillota</taxon>
        <taxon>Clostridia</taxon>
        <taxon>Peptostreptococcales</taxon>
        <taxon>Thermotaleaceae</taxon>
        <taxon>Geosporobacter</taxon>
    </lineage>
</organism>
<dbReference type="STRING" id="1121919.SAMN02745975_01296"/>
<dbReference type="AlphaFoldDB" id="A0A1M6GK50"/>
<reference evidence="3" key="1">
    <citation type="submission" date="2016-11" db="EMBL/GenBank/DDBJ databases">
        <authorList>
            <person name="Varghese N."/>
            <person name="Submissions S."/>
        </authorList>
    </citation>
    <scope>NUCLEOTIDE SEQUENCE [LARGE SCALE GENOMIC DNA]</scope>
    <source>
        <strain evidence="3">DSM 17957</strain>
    </source>
</reference>
<name>A0A1M6GK50_9FIRM</name>
<keyword evidence="3" id="KW-1185">Reference proteome</keyword>
<dbReference type="RefSeq" id="WP_110940528.1">
    <property type="nucleotide sequence ID" value="NZ_FQZV01000014.1"/>
</dbReference>
<dbReference type="Proteomes" id="UP000184536">
    <property type="component" value="Unassembled WGS sequence"/>
</dbReference>